<evidence type="ECO:0000256" key="5">
    <source>
        <dbReference type="ARBA" id="ARBA00022741"/>
    </source>
</evidence>
<feature type="coiled-coil region" evidence="9">
    <location>
        <begin position="226"/>
        <end position="253"/>
    </location>
</feature>
<dbReference type="PANTHER" id="PTHR24421">
    <property type="entry name" value="NITRATE/NITRITE SENSOR PROTEIN NARX-RELATED"/>
    <property type="match status" value="1"/>
</dbReference>
<comment type="catalytic activity">
    <reaction evidence="1">
        <text>ATP + protein L-histidine = ADP + protein N-phospho-L-histidine.</text>
        <dbReference type="EC" id="2.7.13.3"/>
    </reaction>
</comment>
<evidence type="ECO:0000256" key="1">
    <source>
        <dbReference type="ARBA" id="ARBA00000085"/>
    </source>
</evidence>
<evidence type="ECO:0000256" key="8">
    <source>
        <dbReference type="ARBA" id="ARBA00023012"/>
    </source>
</evidence>
<dbReference type="InterPro" id="IPR036890">
    <property type="entry name" value="HATPase_C_sf"/>
</dbReference>
<dbReference type="SMART" id="SM00387">
    <property type="entry name" value="HATPase_c"/>
    <property type="match status" value="1"/>
</dbReference>
<dbReference type="AlphaFoldDB" id="A0A1H7NCT0"/>
<dbReference type="Proteomes" id="UP000183015">
    <property type="component" value="Unassembled WGS sequence"/>
</dbReference>
<name>A0A1H7NCT0_STRJI</name>
<keyword evidence="4" id="KW-0808">Transferase</keyword>
<evidence type="ECO:0000313" key="14">
    <source>
        <dbReference type="Proteomes" id="UP000183015"/>
    </source>
</evidence>
<sequence length="483" mass="51631">MTLRSSDPAATRDARDRRPREHPEPDGRTARGRHRAPDGATMDLMSHAPPTAPPLAPTHPLLHRLLHWQRRLRALDRRRPWLLDAAVPLLVLLQGLPELLGHPDTGGFATHNATPPLPALLALDLALVLPLWWRRRAPVTAFAVIAAVVVLEWSFGVWQRVDVALLIALFNLALHGPLGRLPWAAATTAGAFTLAAFRFTDDQSPWLNLFFLLGTATAAMALGLTFRSRRAQLTALEERAARLEVERDQRTRLAAAAERTRVAREMHDIVGHNLAVMVGLADGAATLATTDPARSAEAMTMVAGTGRQALGELRRVLGVLRDEPEAQLTPQPGVGDLDVLLERVRAAGAEVTYRTCGEPDSLERGLQLAVYRIVQEALTNTLKYAGPTATAYVSLDLEGGLVLVRVEDTGPPPGRPAQPRSPGGTGAGKGLLGMRERAAMYGGSVTAGPRPGGGWTVEVLLDPAAPATPAVGEPSATPPGGRL</sequence>
<keyword evidence="11" id="KW-1133">Transmembrane helix</keyword>
<dbReference type="CDD" id="cd16917">
    <property type="entry name" value="HATPase_UhpB-NarQ-NarX-like"/>
    <property type="match status" value="1"/>
</dbReference>
<organism evidence="13 14">
    <name type="scientific">Streptacidiphilus jiangxiensis</name>
    <dbReference type="NCBI Taxonomy" id="235985"/>
    <lineage>
        <taxon>Bacteria</taxon>
        <taxon>Bacillati</taxon>
        <taxon>Actinomycetota</taxon>
        <taxon>Actinomycetes</taxon>
        <taxon>Kitasatosporales</taxon>
        <taxon>Streptomycetaceae</taxon>
        <taxon>Streptacidiphilus</taxon>
    </lineage>
</organism>
<keyword evidence="9" id="KW-0175">Coiled coil</keyword>
<dbReference type="InterPro" id="IPR050482">
    <property type="entry name" value="Sensor_HK_TwoCompSys"/>
</dbReference>
<keyword evidence="11" id="KW-0812">Transmembrane</keyword>
<proteinExistence type="predicted"/>
<feature type="transmembrane region" description="Helical" evidence="11">
    <location>
        <begin position="206"/>
        <end position="226"/>
    </location>
</feature>
<feature type="transmembrane region" description="Helical" evidence="11">
    <location>
        <begin position="181"/>
        <end position="199"/>
    </location>
</feature>
<dbReference type="GO" id="GO:0016020">
    <property type="term" value="C:membrane"/>
    <property type="evidence" value="ECO:0007669"/>
    <property type="project" value="InterPro"/>
</dbReference>
<keyword evidence="7" id="KW-0067">ATP-binding</keyword>
<feature type="region of interest" description="Disordered" evidence="10">
    <location>
        <begin position="408"/>
        <end position="430"/>
    </location>
</feature>
<dbReference type="GO" id="GO:0005524">
    <property type="term" value="F:ATP binding"/>
    <property type="evidence" value="ECO:0007669"/>
    <property type="project" value="UniProtKB-KW"/>
</dbReference>
<dbReference type="SUPFAM" id="SSF55874">
    <property type="entry name" value="ATPase domain of HSP90 chaperone/DNA topoisomerase II/histidine kinase"/>
    <property type="match status" value="1"/>
</dbReference>
<keyword evidence="6 13" id="KW-0418">Kinase</keyword>
<keyword evidence="14" id="KW-1185">Reference proteome</keyword>
<accession>A0A1H7NCT0</accession>
<dbReference type="Gene3D" id="1.20.5.1930">
    <property type="match status" value="1"/>
</dbReference>
<dbReference type="GO" id="GO:0046983">
    <property type="term" value="F:protein dimerization activity"/>
    <property type="evidence" value="ECO:0007669"/>
    <property type="project" value="InterPro"/>
</dbReference>
<evidence type="ECO:0000256" key="7">
    <source>
        <dbReference type="ARBA" id="ARBA00022840"/>
    </source>
</evidence>
<keyword evidence="3" id="KW-0597">Phosphoprotein</keyword>
<dbReference type="RefSeq" id="WP_244904210.1">
    <property type="nucleotide sequence ID" value="NZ_FOAZ01000006.1"/>
</dbReference>
<feature type="region of interest" description="Disordered" evidence="10">
    <location>
        <begin position="1"/>
        <end position="54"/>
    </location>
</feature>
<dbReference type="EC" id="2.7.13.3" evidence="2"/>
<evidence type="ECO:0000313" key="13">
    <source>
        <dbReference type="EMBL" id="SEL20738.1"/>
    </source>
</evidence>
<feature type="compositionally biased region" description="Basic and acidic residues" evidence="10">
    <location>
        <begin position="10"/>
        <end position="29"/>
    </location>
</feature>
<dbReference type="InterPro" id="IPR003594">
    <property type="entry name" value="HATPase_dom"/>
</dbReference>
<feature type="domain" description="Histidine kinase/HSP90-like ATPase" evidence="12">
    <location>
        <begin position="365"/>
        <end position="465"/>
    </location>
</feature>
<evidence type="ECO:0000256" key="4">
    <source>
        <dbReference type="ARBA" id="ARBA00022679"/>
    </source>
</evidence>
<dbReference type="PANTHER" id="PTHR24421:SF10">
    <property type="entry name" value="NITRATE_NITRITE SENSOR PROTEIN NARQ"/>
    <property type="match status" value="1"/>
</dbReference>
<reference evidence="14" key="1">
    <citation type="submission" date="2016-10" db="EMBL/GenBank/DDBJ databases">
        <authorList>
            <person name="Varghese N."/>
        </authorList>
    </citation>
    <scope>NUCLEOTIDE SEQUENCE [LARGE SCALE GENOMIC DNA]</scope>
    <source>
        <strain evidence="14">DSM 45096 / BCRC 16803 / CGMCC 4.1857 / CIP 109030 / JCM 12277 / KCTC 19219 / NBRC 100920 / 33214</strain>
    </source>
</reference>
<dbReference type="InterPro" id="IPR011712">
    <property type="entry name" value="Sig_transdc_His_kin_sub3_dim/P"/>
</dbReference>
<keyword evidence="5" id="KW-0547">Nucleotide-binding</keyword>
<dbReference type="Pfam" id="PF23539">
    <property type="entry name" value="DUF7134"/>
    <property type="match status" value="1"/>
</dbReference>
<dbReference type="InterPro" id="IPR055558">
    <property type="entry name" value="DUF7134"/>
</dbReference>
<evidence type="ECO:0000256" key="9">
    <source>
        <dbReference type="SAM" id="Coils"/>
    </source>
</evidence>
<dbReference type="GO" id="GO:0000155">
    <property type="term" value="F:phosphorelay sensor kinase activity"/>
    <property type="evidence" value="ECO:0007669"/>
    <property type="project" value="InterPro"/>
</dbReference>
<evidence type="ECO:0000256" key="2">
    <source>
        <dbReference type="ARBA" id="ARBA00012438"/>
    </source>
</evidence>
<dbReference type="STRING" id="235985.SAMN05414137_106298"/>
<feature type="transmembrane region" description="Helical" evidence="11">
    <location>
        <begin position="140"/>
        <end position="161"/>
    </location>
</feature>
<evidence type="ECO:0000256" key="11">
    <source>
        <dbReference type="SAM" id="Phobius"/>
    </source>
</evidence>
<dbReference type="EMBL" id="FOAZ01000006">
    <property type="protein sequence ID" value="SEL20738.1"/>
    <property type="molecule type" value="Genomic_DNA"/>
</dbReference>
<evidence type="ECO:0000256" key="3">
    <source>
        <dbReference type="ARBA" id="ARBA00022553"/>
    </source>
</evidence>
<evidence type="ECO:0000259" key="12">
    <source>
        <dbReference type="SMART" id="SM00387"/>
    </source>
</evidence>
<gene>
    <name evidence="13" type="ORF">SAMN05414137_106298</name>
</gene>
<keyword evidence="11" id="KW-0472">Membrane</keyword>
<dbReference type="eggNOG" id="COG4585">
    <property type="taxonomic scope" value="Bacteria"/>
</dbReference>
<protein>
    <recommendedName>
        <fullName evidence="2">histidine kinase</fullName>
        <ecNumber evidence="2">2.7.13.3</ecNumber>
    </recommendedName>
</protein>
<evidence type="ECO:0000256" key="10">
    <source>
        <dbReference type="SAM" id="MobiDB-lite"/>
    </source>
</evidence>
<dbReference type="Pfam" id="PF07730">
    <property type="entry name" value="HisKA_3"/>
    <property type="match status" value="1"/>
</dbReference>
<evidence type="ECO:0000256" key="6">
    <source>
        <dbReference type="ARBA" id="ARBA00022777"/>
    </source>
</evidence>
<keyword evidence="8" id="KW-0902">Two-component regulatory system</keyword>
<dbReference type="Gene3D" id="3.30.565.10">
    <property type="entry name" value="Histidine kinase-like ATPase, C-terminal domain"/>
    <property type="match status" value="1"/>
</dbReference>
<dbReference type="Pfam" id="PF02518">
    <property type="entry name" value="HATPase_c"/>
    <property type="match status" value="1"/>
</dbReference>